<sequence length="162" mass="17506">MPNITVRAAAEGMPAINRRRMLNLAGAGLALAAAGATVRKASAAPIDAAPAGRAKTSPKLRAVIKAHKEALANWDSVCTCCDEVKLGRKATSEERQKHEGASDDEQDAFWKVCRFPARTPADLAAKGRYLRRFHNHSFGYLQEEQVDALLLSMAHARKAAQS</sequence>
<evidence type="ECO:0000313" key="2">
    <source>
        <dbReference type="Proteomes" id="UP000240259"/>
    </source>
</evidence>
<proteinExistence type="predicted"/>
<protein>
    <submittedName>
        <fullName evidence="1">Uncharacterized protein</fullName>
    </submittedName>
</protein>
<keyword evidence="2" id="KW-1185">Reference proteome</keyword>
<dbReference type="RefSeq" id="WP_107648028.1">
    <property type="nucleotide sequence ID" value="NZ_PZJX01000007.1"/>
</dbReference>
<comment type="caution">
    <text evidence="1">The sequence shown here is derived from an EMBL/GenBank/DDBJ whole genome shotgun (WGS) entry which is preliminary data.</text>
</comment>
<dbReference type="Proteomes" id="UP000240259">
    <property type="component" value="Unassembled WGS sequence"/>
</dbReference>
<dbReference type="AlphaFoldDB" id="A0A2T4J0X3"/>
<accession>A0A2T4J0X3</accession>
<organism evidence="1 2">
    <name type="scientific">Mesorhizobium helmanticense</name>
    <dbReference type="NCBI Taxonomy" id="1776423"/>
    <lineage>
        <taxon>Bacteria</taxon>
        <taxon>Pseudomonadati</taxon>
        <taxon>Pseudomonadota</taxon>
        <taxon>Alphaproteobacteria</taxon>
        <taxon>Hyphomicrobiales</taxon>
        <taxon>Phyllobacteriaceae</taxon>
        <taxon>Mesorhizobium</taxon>
    </lineage>
</organism>
<name>A0A2T4J0X3_9HYPH</name>
<gene>
    <name evidence="1" type="ORF">C9427_04740</name>
</gene>
<dbReference type="PROSITE" id="PS51318">
    <property type="entry name" value="TAT"/>
    <property type="match status" value="1"/>
</dbReference>
<reference evidence="1 2" key="1">
    <citation type="submission" date="2018-03" db="EMBL/GenBank/DDBJ databases">
        <title>Genome sequence of the symbiotic type strain Mesorhizobium helmanticense CSLC115NT isolated from Lotus corniculatus nodules.</title>
        <authorList>
            <person name="Sannazzaro A.I."/>
            <person name="Torres Tejerizo G.A."/>
            <person name="Dip D."/>
            <person name="Caballero M."/>
            <person name="Pistorio M."/>
            <person name="Estrella M.J."/>
        </authorList>
    </citation>
    <scope>NUCLEOTIDE SEQUENCE [LARGE SCALE GENOMIC DNA]</scope>
    <source>
        <strain evidence="1 2">CSLC115N</strain>
    </source>
</reference>
<dbReference type="EMBL" id="PZJX01000007">
    <property type="protein sequence ID" value="PTE11532.1"/>
    <property type="molecule type" value="Genomic_DNA"/>
</dbReference>
<dbReference type="OrthoDB" id="8105357at2"/>
<dbReference type="InterPro" id="IPR006311">
    <property type="entry name" value="TAT_signal"/>
</dbReference>
<evidence type="ECO:0000313" key="1">
    <source>
        <dbReference type="EMBL" id="PTE11532.1"/>
    </source>
</evidence>